<dbReference type="Proteomes" id="UP001366166">
    <property type="component" value="Chromosome"/>
</dbReference>
<name>A0AAU9EWZ4_9BACT</name>
<dbReference type="InterPro" id="IPR051451">
    <property type="entry name" value="PhoH2-like"/>
</dbReference>
<keyword evidence="7" id="KW-1185">Reference proteome</keyword>
<dbReference type="FunFam" id="3.40.50.300:FF:000013">
    <property type="entry name" value="PhoH family ATPase"/>
    <property type="match status" value="1"/>
</dbReference>
<dbReference type="Gene3D" id="3.40.50.1010">
    <property type="entry name" value="5'-nuclease"/>
    <property type="match status" value="1"/>
</dbReference>
<dbReference type="InterPro" id="IPR003714">
    <property type="entry name" value="PhoH"/>
</dbReference>
<dbReference type="RefSeq" id="WP_338605948.1">
    <property type="nucleotide sequence ID" value="NZ_AP028679.1"/>
</dbReference>
<evidence type="ECO:0000256" key="3">
    <source>
        <dbReference type="ARBA" id="ARBA00022840"/>
    </source>
</evidence>
<evidence type="ECO:0000259" key="5">
    <source>
        <dbReference type="SMART" id="SM00670"/>
    </source>
</evidence>
<reference evidence="7" key="1">
    <citation type="journal article" date="2023" name="Arch. Microbiol.">
        <title>Desulfoferula mesophilus gen. nov. sp. nov., a mesophilic sulfate-reducing bacterium isolated from a brackish lake sediment.</title>
        <authorList>
            <person name="Watanabe T."/>
            <person name="Yabe T."/>
            <person name="Tsuji J.M."/>
            <person name="Fukui M."/>
        </authorList>
    </citation>
    <scope>NUCLEOTIDE SEQUENCE [LARGE SCALE GENOMIC DNA]</scope>
    <source>
        <strain evidence="7">12FAK</strain>
    </source>
</reference>
<organism evidence="6 7">
    <name type="scientific">Desulfoferula mesophila</name>
    <dbReference type="NCBI Taxonomy" id="3058419"/>
    <lineage>
        <taxon>Bacteria</taxon>
        <taxon>Pseudomonadati</taxon>
        <taxon>Thermodesulfobacteriota</taxon>
        <taxon>Desulfarculia</taxon>
        <taxon>Desulfarculales</taxon>
        <taxon>Desulfarculaceae</taxon>
        <taxon>Desulfoferula</taxon>
    </lineage>
</organism>
<dbReference type="SMART" id="SM00670">
    <property type="entry name" value="PINc"/>
    <property type="match status" value="1"/>
</dbReference>
<dbReference type="GO" id="GO:0005829">
    <property type="term" value="C:cytosol"/>
    <property type="evidence" value="ECO:0007669"/>
    <property type="project" value="TreeGrafter"/>
</dbReference>
<dbReference type="Pfam" id="PF02562">
    <property type="entry name" value="PhoH"/>
    <property type="match status" value="1"/>
</dbReference>
<evidence type="ECO:0000313" key="6">
    <source>
        <dbReference type="EMBL" id="BEQ14233.1"/>
    </source>
</evidence>
<accession>A0AAU9EWZ4</accession>
<dbReference type="PANTHER" id="PTHR30473">
    <property type="entry name" value="PROTEIN PHOH"/>
    <property type="match status" value="1"/>
</dbReference>
<dbReference type="AlphaFoldDB" id="A0AAU9EWZ4"/>
<feature type="domain" description="PIN" evidence="5">
    <location>
        <begin position="3"/>
        <end position="131"/>
    </location>
</feature>
<dbReference type="SUPFAM" id="SSF52540">
    <property type="entry name" value="P-loop containing nucleoside triphosphate hydrolases"/>
    <property type="match status" value="1"/>
</dbReference>
<evidence type="ECO:0000256" key="2">
    <source>
        <dbReference type="ARBA" id="ARBA00022741"/>
    </source>
</evidence>
<dbReference type="Pfam" id="PF13638">
    <property type="entry name" value="PIN_4"/>
    <property type="match status" value="1"/>
</dbReference>
<dbReference type="SUPFAM" id="SSF88723">
    <property type="entry name" value="PIN domain-like"/>
    <property type="match status" value="1"/>
</dbReference>
<keyword evidence="3" id="KW-0067">ATP-binding</keyword>
<protein>
    <recommendedName>
        <fullName evidence="5">PIN domain-containing protein</fullName>
    </recommendedName>
</protein>
<evidence type="ECO:0000256" key="1">
    <source>
        <dbReference type="ARBA" id="ARBA00010393"/>
    </source>
</evidence>
<dbReference type="Gene3D" id="3.40.50.300">
    <property type="entry name" value="P-loop containing nucleotide triphosphate hydrolases"/>
    <property type="match status" value="1"/>
</dbReference>
<gene>
    <name evidence="6" type="ORF">FAK_12990</name>
</gene>
<dbReference type="EMBL" id="AP028679">
    <property type="protein sequence ID" value="BEQ14233.1"/>
    <property type="molecule type" value="Genomic_DNA"/>
</dbReference>
<dbReference type="InterPro" id="IPR002716">
    <property type="entry name" value="PIN_dom"/>
</dbReference>
<dbReference type="PANTHER" id="PTHR30473:SF2">
    <property type="entry name" value="PIN DOMAIN-CONTAINING PROTEIN"/>
    <property type="match status" value="1"/>
</dbReference>
<comment type="similarity">
    <text evidence="1">Belongs to the PhoH family.</text>
</comment>
<comment type="similarity">
    <text evidence="4">In the N-terminal section; belongs to the PINc/VapC protein family.</text>
</comment>
<keyword evidence="2" id="KW-0547">Nucleotide-binding</keyword>
<proteinExistence type="inferred from homology"/>
<sequence>MKKTYVLDTNVLLHNPSSPFLFQDNDVVLPLAVIEEIDEKKKRQDEIGRNARQVSRELDRLRAQGSLSQGVPTGQGGTLRIELNHTRLAKGLPPVLGLEKADNRILCVAWGLREQDEVPVILVTKDLNLRVKADALGVPSEDFRNDKVDFDHLYTGIREVAVEGSLVDAFYQQGLITLNGLGPAEPNQFFVLKSSSSASQSALARHQGGRLLPLNFGGGECFGISPRNKEQRFALELLQDPAVKIISLAGPAGTGKTLLALAAGLEQAVEDKKYQRLLVTRPIVPMGQDLGYLPGEKEEKLRPWMQPLYDNLEYLFRESLGGKNRGGPPMGAADYLTAQGLLEIEALTYIRGRSIPGQFIICDEAQNLTPHMVKTLITRVGEGSKIVFTGDPEQIDHPYLDASSNGLTYMVDKLRAQDISGHVTLKKGERSQVAELGARLL</sequence>
<dbReference type="InterPro" id="IPR027417">
    <property type="entry name" value="P-loop_NTPase"/>
</dbReference>
<evidence type="ECO:0000256" key="4">
    <source>
        <dbReference type="ARBA" id="ARBA00046345"/>
    </source>
</evidence>
<dbReference type="KEGG" id="dmp:FAK_12990"/>
<dbReference type="CDD" id="cd09883">
    <property type="entry name" value="PIN_VapC_PhoHL-ATPase"/>
    <property type="match status" value="1"/>
</dbReference>
<evidence type="ECO:0000313" key="7">
    <source>
        <dbReference type="Proteomes" id="UP001366166"/>
    </source>
</evidence>
<dbReference type="GO" id="GO:0005524">
    <property type="term" value="F:ATP binding"/>
    <property type="evidence" value="ECO:0007669"/>
    <property type="project" value="UniProtKB-KW"/>
</dbReference>
<dbReference type="InterPro" id="IPR029060">
    <property type="entry name" value="PIN-like_dom_sf"/>
</dbReference>